<dbReference type="Proteomes" id="UP001629113">
    <property type="component" value="Unassembled WGS sequence"/>
</dbReference>
<feature type="domain" description="Tryptophan synthase beta chain-like PALP" evidence="4">
    <location>
        <begin position="58"/>
        <end position="324"/>
    </location>
</feature>
<evidence type="ECO:0000256" key="1">
    <source>
        <dbReference type="ARBA" id="ARBA00001933"/>
    </source>
</evidence>
<dbReference type="InterPro" id="IPR001926">
    <property type="entry name" value="TrpB-like_PALP"/>
</dbReference>
<evidence type="ECO:0000313" key="6">
    <source>
        <dbReference type="Proteomes" id="UP001629113"/>
    </source>
</evidence>
<sequence>MGANGLTRTNLRRLQLQMRDSATRQSSRDLIPAPVISSSSPYNTDYLQLILASKVYDVVEPTPLTKAGYLSSQLECNVLLKREEVLPKSTYKLRGIYNKMAHMDDAERWRGVIACSTGNDALAVAFSARKLRMPSIIVLPLGAPAAKLQHLYRLGSTVVLHGPDLDAAMEECSRLQLLHELTYISACDDPYMIAGHGTIGPEILKQAFIHQVEAIFCPIVCGSLIAGIGIYVKRVAPHVKIIGVQSNYNDVIDTACLVAYKGQHKIEERRSSKHMSEEIVRICTEVVDDIVQVDTDEVLIATKEIYEDTRHILESTGAMSVAGLKSWVTSNGLFGSGMDFIAITSEANVDFLAIPGIVKRAAVAEEDLTVRVDALGRC</sequence>
<keyword evidence="3" id="KW-0456">Lyase</keyword>
<evidence type="ECO:0000259" key="4">
    <source>
        <dbReference type="Pfam" id="PF00291"/>
    </source>
</evidence>
<proteinExistence type="predicted"/>
<dbReference type="PANTHER" id="PTHR48078">
    <property type="entry name" value="THREONINE DEHYDRATASE, MITOCHONDRIAL-RELATED"/>
    <property type="match status" value="1"/>
</dbReference>
<dbReference type="EMBL" id="JBFCZG010000001">
    <property type="protein sequence ID" value="KAL3426507.1"/>
    <property type="molecule type" value="Genomic_DNA"/>
</dbReference>
<keyword evidence="2" id="KW-0663">Pyridoxal phosphate</keyword>
<dbReference type="InterPro" id="IPR036052">
    <property type="entry name" value="TrpB-like_PALP_sf"/>
</dbReference>
<organism evidence="5 6">
    <name type="scientific">Phlyctema vagabunda</name>
    <dbReference type="NCBI Taxonomy" id="108571"/>
    <lineage>
        <taxon>Eukaryota</taxon>
        <taxon>Fungi</taxon>
        <taxon>Dikarya</taxon>
        <taxon>Ascomycota</taxon>
        <taxon>Pezizomycotina</taxon>
        <taxon>Leotiomycetes</taxon>
        <taxon>Helotiales</taxon>
        <taxon>Dermateaceae</taxon>
        <taxon>Phlyctema</taxon>
    </lineage>
</organism>
<dbReference type="Gene3D" id="3.40.50.1100">
    <property type="match status" value="2"/>
</dbReference>
<evidence type="ECO:0000313" key="5">
    <source>
        <dbReference type="EMBL" id="KAL3426507.1"/>
    </source>
</evidence>
<reference evidence="5 6" key="1">
    <citation type="submission" date="2024-06" db="EMBL/GenBank/DDBJ databases">
        <title>Complete genome of Phlyctema vagabunda strain 19-DSS-EL-015.</title>
        <authorList>
            <person name="Fiorenzani C."/>
        </authorList>
    </citation>
    <scope>NUCLEOTIDE SEQUENCE [LARGE SCALE GENOMIC DNA]</scope>
    <source>
        <strain evidence="5 6">19-DSS-EL-015</strain>
    </source>
</reference>
<name>A0ABR4PT14_9HELO</name>
<evidence type="ECO:0000256" key="2">
    <source>
        <dbReference type="ARBA" id="ARBA00022898"/>
    </source>
</evidence>
<comment type="caution">
    <text evidence="5">The sequence shown here is derived from an EMBL/GenBank/DDBJ whole genome shotgun (WGS) entry which is preliminary data.</text>
</comment>
<protein>
    <submittedName>
        <fullName evidence="5">Threonine ammonia-lyase</fullName>
    </submittedName>
</protein>
<dbReference type="InterPro" id="IPR050147">
    <property type="entry name" value="Ser/Thr_Dehydratase"/>
</dbReference>
<accession>A0ABR4PT14</accession>
<gene>
    <name evidence="5" type="ORF">PVAG01_00016</name>
</gene>
<evidence type="ECO:0000256" key="3">
    <source>
        <dbReference type="ARBA" id="ARBA00023239"/>
    </source>
</evidence>
<dbReference type="PANTHER" id="PTHR48078:SF11">
    <property type="entry name" value="THREONINE DEHYDRATASE, MITOCHONDRIAL"/>
    <property type="match status" value="1"/>
</dbReference>
<dbReference type="SUPFAM" id="SSF53686">
    <property type="entry name" value="Tryptophan synthase beta subunit-like PLP-dependent enzymes"/>
    <property type="match status" value="1"/>
</dbReference>
<keyword evidence="6" id="KW-1185">Reference proteome</keyword>
<comment type="cofactor">
    <cofactor evidence="1">
        <name>pyridoxal 5'-phosphate</name>
        <dbReference type="ChEBI" id="CHEBI:597326"/>
    </cofactor>
</comment>
<dbReference type="Pfam" id="PF00291">
    <property type="entry name" value="PALP"/>
    <property type="match status" value="1"/>
</dbReference>